<name>A0A3N4VH29_9GAMM</name>
<evidence type="ECO:0000313" key="1">
    <source>
        <dbReference type="EMBL" id="RPE82068.1"/>
    </source>
</evidence>
<sequence length="194" mass="22089">MRYRLNNRDNDTPMPTQLFLDTEWADLEGEQLVSLALISADGQRRFYAERAVLPAEPTAFVKENVYPLLERGVVALPDAVFSEKLNRFLGSVSDPVVLYDYAVDEVMLDMAVKGFPKRGDPRSRASSERAVRRELVRDDLISMILEDWFLANPEEAARRHHAMVDANALRLAWLAASGLLDAPWSASWRQFHDQ</sequence>
<evidence type="ECO:0000313" key="2">
    <source>
        <dbReference type="Proteomes" id="UP000269708"/>
    </source>
</evidence>
<dbReference type="GO" id="GO:0003676">
    <property type="term" value="F:nucleic acid binding"/>
    <property type="evidence" value="ECO:0007669"/>
    <property type="project" value="InterPro"/>
</dbReference>
<proteinExistence type="predicted"/>
<organism evidence="1 2">
    <name type="scientific">Vulcaniibacterium tengchongense</name>
    <dbReference type="NCBI Taxonomy" id="1273429"/>
    <lineage>
        <taxon>Bacteria</taxon>
        <taxon>Pseudomonadati</taxon>
        <taxon>Pseudomonadota</taxon>
        <taxon>Gammaproteobacteria</taxon>
        <taxon>Lysobacterales</taxon>
        <taxon>Lysobacteraceae</taxon>
        <taxon>Vulcaniibacterium</taxon>
    </lineage>
</organism>
<keyword evidence="2" id="KW-1185">Reference proteome</keyword>
<dbReference type="Proteomes" id="UP000269708">
    <property type="component" value="Unassembled WGS sequence"/>
</dbReference>
<gene>
    <name evidence="1" type="ORF">EDC50_1274</name>
</gene>
<dbReference type="EMBL" id="RKQN01000001">
    <property type="protein sequence ID" value="RPE82068.1"/>
    <property type="molecule type" value="Genomic_DNA"/>
</dbReference>
<accession>A0A3N4VH29</accession>
<comment type="caution">
    <text evidence="1">The sequence shown here is derived from an EMBL/GenBank/DDBJ whole genome shotgun (WGS) entry which is preliminary data.</text>
</comment>
<dbReference type="AlphaFoldDB" id="A0A3N4VH29"/>
<reference evidence="1 2" key="1">
    <citation type="submission" date="2018-11" db="EMBL/GenBank/DDBJ databases">
        <title>Genomic Encyclopedia of Type Strains, Phase IV (KMG-IV): sequencing the most valuable type-strain genomes for metagenomic binning, comparative biology and taxonomic classification.</title>
        <authorList>
            <person name="Goeker M."/>
        </authorList>
    </citation>
    <scope>NUCLEOTIDE SEQUENCE [LARGE SCALE GENOMIC DNA]</scope>
    <source>
        <strain evidence="1 2">DSM 25623</strain>
    </source>
</reference>
<dbReference type="Gene3D" id="3.30.420.10">
    <property type="entry name" value="Ribonuclease H-like superfamily/Ribonuclease H"/>
    <property type="match status" value="1"/>
</dbReference>
<dbReference type="InterPro" id="IPR036397">
    <property type="entry name" value="RNaseH_sf"/>
</dbReference>
<protein>
    <submittedName>
        <fullName evidence="1">Uncharacterized protein DUF5051</fullName>
    </submittedName>
</protein>